<proteinExistence type="predicted"/>
<feature type="region of interest" description="Disordered" evidence="1">
    <location>
        <begin position="173"/>
        <end position="199"/>
    </location>
</feature>
<dbReference type="EMBL" id="CP048685">
    <property type="protein sequence ID" value="QPJ62688.1"/>
    <property type="molecule type" value="Genomic_DNA"/>
</dbReference>
<sequence length="199" mass="21486">MRLKGNCNCRRLLSVLLIFLVLSILSVFLSPAHSEWDGDIDDIAQQLDRDFKFGGKEGVKAENLQQAITQLKEDFQIAISTGNLSGMYSFPVPFGPFAGNLIFFDYQVAQSGDFTATGSVPGISTFSFTLSGKITGNTSTFKITRTQIVGPPTNFTPCTESVLVTGTIVGSGEQGTTHSFTRPPLCNEPQGPSVIHTKK</sequence>
<protein>
    <submittedName>
        <fullName evidence="2">Uncharacterized protein</fullName>
    </submittedName>
</protein>
<evidence type="ECO:0000256" key="1">
    <source>
        <dbReference type="SAM" id="MobiDB-lite"/>
    </source>
</evidence>
<reference evidence="2 3" key="1">
    <citation type="submission" date="2020-02" db="EMBL/GenBank/DDBJ databases">
        <title>Genomic and physiological characterization of two novel Nitrospinaceae genera.</title>
        <authorList>
            <person name="Mueller A.J."/>
            <person name="Jung M.-Y."/>
            <person name="Strachan C.R."/>
            <person name="Herbold C.W."/>
            <person name="Kirkegaard R.H."/>
            <person name="Daims H."/>
        </authorList>
    </citation>
    <scope>NUCLEOTIDE SEQUENCE [LARGE SCALE GENOMIC DNA]</scope>
    <source>
        <strain evidence="2">EB</strain>
    </source>
</reference>
<organism evidence="2 3">
    <name type="scientific">Candidatus Nitronauta litoralis</name>
    <dbReference type="NCBI Taxonomy" id="2705533"/>
    <lineage>
        <taxon>Bacteria</taxon>
        <taxon>Pseudomonadati</taxon>
        <taxon>Nitrospinota/Tectimicrobiota group</taxon>
        <taxon>Nitrospinota</taxon>
        <taxon>Nitrospinia</taxon>
        <taxon>Nitrospinales</taxon>
        <taxon>Nitrospinaceae</taxon>
        <taxon>Candidatus Nitronauta</taxon>
    </lineage>
</organism>
<evidence type="ECO:0000313" key="3">
    <source>
        <dbReference type="Proteomes" id="UP000594688"/>
    </source>
</evidence>
<dbReference type="Proteomes" id="UP000594688">
    <property type="component" value="Chromosome"/>
</dbReference>
<evidence type="ECO:0000313" key="2">
    <source>
        <dbReference type="EMBL" id="QPJ62688.1"/>
    </source>
</evidence>
<dbReference type="AlphaFoldDB" id="A0A7T0G184"/>
<dbReference type="KEGG" id="nli:G3M70_12700"/>
<gene>
    <name evidence="2" type="ORF">G3M70_12700</name>
</gene>
<accession>A0A7T0G184</accession>
<name>A0A7T0G184_9BACT</name>